<dbReference type="Pfam" id="PF03168">
    <property type="entry name" value="LEA_2"/>
    <property type="match status" value="1"/>
</dbReference>
<accession>A0AAD4SNK1</accession>
<dbReference type="Gene3D" id="2.60.40.1820">
    <property type="match status" value="1"/>
</dbReference>
<dbReference type="SUPFAM" id="SSF117070">
    <property type="entry name" value="LEA14-like"/>
    <property type="match status" value="1"/>
</dbReference>
<dbReference type="GO" id="GO:0005829">
    <property type="term" value="C:cytosol"/>
    <property type="evidence" value="ECO:0007669"/>
    <property type="project" value="TreeGrafter"/>
</dbReference>
<keyword evidence="3" id="KW-1185">Reference proteome</keyword>
<reference evidence="2" key="1">
    <citation type="submission" date="2022-04" db="EMBL/GenBank/DDBJ databases">
        <title>A functionally conserved STORR gene fusion in Papaver species that diverged 16.8 million years ago.</title>
        <authorList>
            <person name="Catania T."/>
        </authorList>
    </citation>
    <scope>NUCLEOTIDE SEQUENCE</scope>
    <source>
        <strain evidence="2">S-188037</strain>
    </source>
</reference>
<dbReference type="InterPro" id="IPR004864">
    <property type="entry name" value="LEA_2"/>
</dbReference>
<feature type="domain" description="Late embryogenesis abundant protein LEA-2 subgroup" evidence="1">
    <location>
        <begin position="58"/>
        <end position="151"/>
    </location>
</feature>
<protein>
    <recommendedName>
        <fullName evidence="1">Late embryogenesis abundant protein LEA-2 subgroup domain-containing protein</fullName>
    </recommendedName>
</protein>
<dbReference type="PANTHER" id="PTHR31459">
    <property type="match status" value="1"/>
</dbReference>
<dbReference type="Proteomes" id="UP001202328">
    <property type="component" value="Unassembled WGS sequence"/>
</dbReference>
<evidence type="ECO:0000313" key="2">
    <source>
        <dbReference type="EMBL" id="KAI3913467.1"/>
    </source>
</evidence>
<dbReference type="AlphaFoldDB" id="A0AAD4SNK1"/>
<proteinExistence type="predicted"/>
<comment type="caution">
    <text evidence="2">The sequence shown here is derived from an EMBL/GenBank/DDBJ whole genome shotgun (WGS) entry which is preliminary data.</text>
</comment>
<evidence type="ECO:0000313" key="3">
    <source>
        <dbReference type="Proteomes" id="UP001202328"/>
    </source>
</evidence>
<dbReference type="InterPro" id="IPR045043">
    <property type="entry name" value="Lea14-like"/>
</dbReference>
<sequence>MAEVTEQKKTVSDYIEKAKNKAKNTAKNIADNFTLSKKPETDLETKEDNANSVTITAKVSVNNPYNIDISIVKATYDFFYGDRKKVNGILQDQGKLKTKTENLLDVRVKVPLSSLTRPGNDHMADIDYRLGMNITIDIPVIGHVIIPVSGRGKFRRPSTTMSDFLISDQGGPQNETVLEIREDEAVIQEASQKRVDFRP</sequence>
<dbReference type="EMBL" id="JAJJMB010009474">
    <property type="protein sequence ID" value="KAI3913467.1"/>
    <property type="molecule type" value="Genomic_DNA"/>
</dbReference>
<organism evidence="2 3">
    <name type="scientific">Papaver atlanticum</name>
    <dbReference type="NCBI Taxonomy" id="357466"/>
    <lineage>
        <taxon>Eukaryota</taxon>
        <taxon>Viridiplantae</taxon>
        <taxon>Streptophyta</taxon>
        <taxon>Embryophyta</taxon>
        <taxon>Tracheophyta</taxon>
        <taxon>Spermatophyta</taxon>
        <taxon>Magnoliopsida</taxon>
        <taxon>Ranunculales</taxon>
        <taxon>Papaveraceae</taxon>
        <taxon>Papaveroideae</taxon>
        <taxon>Papaver</taxon>
    </lineage>
</organism>
<name>A0AAD4SNK1_9MAGN</name>
<evidence type="ECO:0000259" key="1">
    <source>
        <dbReference type="Pfam" id="PF03168"/>
    </source>
</evidence>
<dbReference type="PANTHER" id="PTHR31459:SF19">
    <property type="entry name" value="DESICCATION-RELATED PROTEIN LEA14-RELATED"/>
    <property type="match status" value="1"/>
</dbReference>
<gene>
    <name evidence="2" type="ORF">MKW98_003946</name>
</gene>